<comment type="caution">
    <text evidence="4">The sequence shown here is derived from an EMBL/GenBank/DDBJ whole genome shotgun (WGS) entry which is preliminary data.</text>
</comment>
<gene>
    <name evidence="4" type="ORF">NP493_2397g00007</name>
</gene>
<dbReference type="NCBIfam" id="NF040941">
    <property type="entry name" value="GGGWT_bact"/>
    <property type="match status" value="1"/>
</dbReference>
<dbReference type="Gene3D" id="3.90.215.10">
    <property type="entry name" value="Gamma Fibrinogen, chain A, domain 1"/>
    <property type="match status" value="1"/>
</dbReference>
<feature type="chain" id="PRO_5041925351" description="Fibrinogen C-terminal domain-containing protein" evidence="2">
    <location>
        <begin position="28"/>
        <end position="207"/>
    </location>
</feature>
<evidence type="ECO:0000313" key="4">
    <source>
        <dbReference type="EMBL" id="KAK2152878.1"/>
    </source>
</evidence>
<dbReference type="Pfam" id="PF00147">
    <property type="entry name" value="Fibrinogen_C"/>
    <property type="match status" value="1"/>
</dbReference>
<feature type="coiled-coil region" evidence="1">
    <location>
        <begin position="42"/>
        <end position="119"/>
    </location>
</feature>
<dbReference type="InterPro" id="IPR036056">
    <property type="entry name" value="Fibrinogen-like_C"/>
</dbReference>
<name>A0AAD9JHR8_RIDPI</name>
<dbReference type="PROSITE" id="PS51406">
    <property type="entry name" value="FIBRINOGEN_C_2"/>
    <property type="match status" value="1"/>
</dbReference>
<evidence type="ECO:0000256" key="1">
    <source>
        <dbReference type="SAM" id="Coils"/>
    </source>
</evidence>
<dbReference type="Proteomes" id="UP001209878">
    <property type="component" value="Unassembled WGS sequence"/>
</dbReference>
<feature type="signal peptide" evidence="2">
    <location>
        <begin position="1"/>
        <end position="27"/>
    </location>
</feature>
<organism evidence="4 5">
    <name type="scientific">Ridgeia piscesae</name>
    <name type="common">Tubeworm</name>
    <dbReference type="NCBI Taxonomy" id="27915"/>
    <lineage>
        <taxon>Eukaryota</taxon>
        <taxon>Metazoa</taxon>
        <taxon>Spiralia</taxon>
        <taxon>Lophotrochozoa</taxon>
        <taxon>Annelida</taxon>
        <taxon>Polychaeta</taxon>
        <taxon>Sedentaria</taxon>
        <taxon>Canalipalpata</taxon>
        <taxon>Sabellida</taxon>
        <taxon>Siboglinidae</taxon>
        <taxon>Ridgeia</taxon>
    </lineage>
</organism>
<feature type="domain" description="Fibrinogen C-terminal" evidence="3">
    <location>
        <begin position="138"/>
        <end position="207"/>
    </location>
</feature>
<protein>
    <recommendedName>
        <fullName evidence="3">Fibrinogen C-terminal domain-containing protein</fullName>
    </recommendedName>
</protein>
<accession>A0AAD9JHR8</accession>
<sequence length="207" mass="23598">MCTSVCPVSLLAVVVVAFVVHPAPVVCQCTTGHCHDDGDNDVSVLTAMVSRLQDTVEQLQQELRDSKAELQQQLRDETKQLQQQLRNATEQSQLQRQINDTAEQLLHKLQQQLSDSTDQQLNQLTKITETLVKQEKLSKRWFAPRDCYDLLRDGNNVSGVYEVYLAKARKFVRVFCDMDSNDGGWLVRAAHLNTYAHVNTHDENYCH</sequence>
<evidence type="ECO:0000259" key="3">
    <source>
        <dbReference type="PROSITE" id="PS51406"/>
    </source>
</evidence>
<evidence type="ECO:0000256" key="2">
    <source>
        <dbReference type="SAM" id="SignalP"/>
    </source>
</evidence>
<keyword evidence="2" id="KW-0732">Signal</keyword>
<keyword evidence="1" id="KW-0175">Coiled coil</keyword>
<dbReference type="EMBL" id="JAODUO010002388">
    <property type="protein sequence ID" value="KAK2152878.1"/>
    <property type="molecule type" value="Genomic_DNA"/>
</dbReference>
<dbReference type="AlphaFoldDB" id="A0AAD9JHR8"/>
<dbReference type="SUPFAM" id="SSF56496">
    <property type="entry name" value="Fibrinogen C-terminal domain-like"/>
    <property type="match status" value="1"/>
</dbReference>
<dbReference type="InterPro" id="IPR014716">
    <property type="entry name" value="Fibrinogen_a/b/g_C_1"/>
</dbReference>
<keyword evidence="5" id="KW-1185">Reference proteome</keyword>
<dbReference type="InterPro" id="IPR002181">
    <property type="entry name" value="Fibrinogen_a/b/g_C_dom"/>
</dbReference>
<reference evidence="4" key="1">
    <citation type="journal article" date="2023" name="Mol. Biol. Evol.">
        <title>Third-Generation Sequencing Reveals the Adaptive Role of the Epigenome in Three Deep-Sea Polychaetes.</title>
        <authorList>
            <person name="Perez M."/>
            <person name="Aroh O."/>
            <person name="Sun Y."/>
            <person name="Lan Y."/>
            <person name="Juniper S.K."/>
            <person name="Young C.R."/>
            <person name="Angers B."/>
            <person name="Qian P.Y."/>
        </authorList>
    </citation>
    <scope>NUCLEOTIDE SEQUENCE</scope>
    <source>
        <strain evidence="4">R07B-5</strain>
    </source>
</reference>
<evidence type="ECO:0000313" key="5">
    <source>
        <dbReference type="Proteomes" id="UP001209878"/>
    </source>
</evidence>
<proteinExistence type="predicted"/>